<feature type="transmembrane region" description="Helical" evidence="1">
    <location>
        <begin position="175"/>
        <end position="194"/>
    </location>
</feature>
<reference evidence="2" key="2">
    <citation type="submission" date="2024-02" db="EMBL/GenBank/DDBJ databases">
        <title>Comparative genomics of Cryptococcus and Kwoniella reveals pathogenesis evolution and contrasting modes of karyotype evolution via chromosome fusion or intercentromeric recombination.</title>
        <authorList>
            <person name="Coelho M.A."/>
            <person name="David-Palma M."/>
            <person name="Shea T."/>
            <person name="Bowers K."/>
            <person name="McGinley-Smith S."/>
            <person name="Mohammad A.W."/>
            <person name="Gnirke A."/>
            <person name="Yurkov A.M."/>
            <person name="Nowrousian M."/>
            <person name="Sun S."/>
            <person name="Cuomo C.A."/>
            <person name="Heitman J."/>
        </authorList>
    </citation>
    <scope>NUCLEOTIDE SEQUENCE</scope>
    <source>
        <strain evidence="2">CBS 10118</strain>
    </source>
</reference>
<dbReference type="Pfam" id="PF13398">
    <property type="entry name" value="Peptidase_M50B"/>
    <property type="match status" value="1"/>
</dbReference>
<evidence type="ECO:0000256" key="1">
    <source>
        <dbReference type="SAM" id="Phobius"/>
    </source>
</evidence>
<dbReference type="RefSeq" id="XP_065725936.1">
    <property type="nucleotide sequence ID" value="XM_065869864.1"/>
</dbReference>
<dbReference type="EMBL" id="CP144542">
    <property type="protein sequence ID" value="WVW82401.1"/>
    <property type="molecule type" value="Genomic_DNA"/>
</dbReference>
<organism evidence="2 3">
    <name type="scientific">Kwoniella bestiolae CBS 10118</name>
    <dbReference type="NCBI Taxonomy" id="1296100"/>
    <lineage>
        <taxon>Eukaryota</taxon>
        <taxon>Fungi</taxon>
        <taxon>Dikarya</taxon>
        <taxon>Basidiomycota</taxon>
        <taxon>Agaricomycotina</taxon>
        <taxon>Tremellomycetes</taxon>
        <taxon>Tremellales</taxon>
        <taxon>Cryptococcaceae</taxon>
        <taxon>Kwoniella</taxon>
    </lineage>
</organism>
<keyword evidence="1" id="KW-0472">Membrane</keyword>
<feature type="transmembrane region" description="Helical" evidence="1">
    <location>
        <begin position="31"/>
        <end position="50"/>
    </location>
</feature>
<accession>A0AAJ8K7F5</accession>
<dbReference type="PANTHER" id="PTHR33979:SF2">
    <property type="entry name" value="PEPTIDASE M50B-LIKE-DOMAIN-CONTAINING PROTEIN"/>
    <property type="match status" value="1"/>
</dbReference>
<evidence type="ECO:0000313" key="3">
    <source>
        <dbReference type="Proteomes" id="UP000092730"/>
    </source>
</evidence>
<feature type="transmembrane region" description="Helical" evidence="1">
    <location>
        <begin position="259"/>
        <end position="277"/>
    </location>
</feature>
<proteinExistence type="predicted"/>
<feature type="transmembrane region" description="Helical" evidence="1">
    <location>
        <begin position="348"/>
        <end position="372"/>
    </location>
</feature>
<reference evidence="2" key="1">
    <citation type="submission" date="2013-07" db="EMBL/GenBank/DDBJ databases">
        <authorList>
            <consortium name="The Broad Institute Genome Sequencing Platform"/>
            <person name="Cuomo C."/>
            <person name="Litvintseva A."/>
            <person name="Chen Y."/>
            <person name="Heitman J."/>
            <person name="Sun S."/>
            <person name="Springer D."/>
            <person name="Dromer F."/>
            <person name="Young S.K."/>
            <person name="Zeng Q."/>
            <person name="Gargeya S."/>
            <person name="Fitzgerald M."/>
            <person name="Abouelleil A."/>
            <person name="Alvarado L."/>
            <person name="Berlin A.M."/>
            <person name="Chapman S.B."/>
            <person name="Dewar J."/>
            <person name="Goldberg J."/>
            <person name="Griggs A."/>
            <person name="Gujja S."/>
            <person name="Hansen M."/>
            <person name="Howarth C."/>
            <person name="Imamovic A."/>
            <person name="Larimer J."/>
            <person name="McCowan C."/>
            <person name="Murphy C."/>
            <person name="Pearson M."/>
            <person name="Priest M."/>
            <person name="Roberts A."/>
            <person name="Saif S."/>
            <person name="Shea T."/>
            <person name="Sykes S."/>
            <person name="Wortman J."/>
            <person name="Nusbaum C."/>
            <person name="Birren B."/>
        </authorList>
    </citation>
    <scope>NUCLEOTIDE SEQUENCE</scope>
    <source>
        <strain evidence="2">CBS 10118</strain>
    </source>
</reference>
<keyword evidence="1" id="KW-1133">Transmembrane helix</keyword>
<keyword evidence="3" id="KW-1185">Reference proteome</keyword>
<dbReference type="AlphaFoldDB" id="A0AAJ8K7F5"/>
<dbReference type="KEGG" id="kbi:30207511"/>
<keyword evidence="1" id="KW-0812">Transmembrane</keyword>
<feature type="transmembrane region" description="Helical" evidence="1">
    <location>
        <begin position="283"/>
        <end position="304"/>
    </location>
</feature>
<evidence type="ECO:0000313" key="2">
    <source>
        <dbReference type="EMBL" id="WVW82401.1"/>
    </source>
</evidence>
<feature type="transmembrane region" description="Helical" evidence="1">
    <location>
        <begin position="142"/>
        <end position="163"/>
    </location>
</feature>
<feature type="transmembrane region" description="Helical" evidence="1">
    <location>
        <begin position="71"/>
        <end position="90"/>
    </location>
</feature>
<dbReference type="InterPro" id="IPR049500">
    <property type="entry name" value="Peptidase_M50B-like"/>
</dbReference>
<dbReference type="GeneID" id="30207511"/>
<sequence length="422" mass="49199">MGAHQSLAEWVAEGSYGDWTPLHPSDAQRESMFFLGVSFLFILVFWQGKIPYWYYLKWEDLKEWEWKKGRWLTIPIPILTPLKLLTVLYHELGHAVVGMLTIWYKEMKYGLKEGAERGRIEFIMIDKYEGGLTKFGGDTEPIYSLTLPAGYIGSCLFGCWFLFTGFDAKWSKFGAISLLLLTTLATLICFFVRAKSGLFHNRYYILSWIYKWMLFNGRRSRRSMKMHQYAKAERNEKAKYKHDNEEGPTEIDLHASQDLIVGCSLFVGTLLTIAWMWDDSIWLRFIMLFMGLLSALYAVWDIILDGIRYAKVAKSDVTYMAEEHNKRARMHNRLNPERRQKRQRSIRFYAILWLLTKTDMIILVLVLGYFVFTKTKVEQAIESRDFLPAKFHYGPSDLEEDVKIAGSTFKEGMGNLVGNNDA</sequence>
<dbReference type="Proteomes" id="UP000092730">
    <property type="component" value="Chromosome 2"/>
</dbReference>
<gene>
    <name evidence="2" type="ORF">I302_104408</name>
</gene>
<dbReference type="PANTHER" id="PTHR33979">
    <property type="entry name" value="OS02G0221600 PROTEIN"/>
    <property type="match status" value="1"/>
</dbReference>
<name>A0AAJ8K7F5_9TREE</name>
<protein>
    <submittedName>
        <fullName evidence="2">Uncharacterized protein</fullName>
    </submittedName>
</protein>